<dbReference type="Proteomes" id="UP000177596">
    <property type="component" value="Unassembled WGS sequence"/>
</dbReference>
<evidence type="ECO:0000313" key="7">
    <source>
        <dbReference type="EMBL" id="OGM88864.1"/>
    </source>
</evidence>
<comment type="caution">
    <text evidence="7">The sequence shown here is derived from an EMBL/GenBank/DDBJ whole genome shotgun (WGS) entry which is preliminary data.</text>
</comment>
<dbReference type="HAMAP" id="MF_00120">
    <property type="entry name" value="GatA"/>
    <property type="match status" value="1"/>
</dbReference>
<evidence type="ECO:0000256" key="1">
    <source>
        <dbReference type="ARBA" id="ARBA00022598"/>
    </source>
</evidence>
<evidence type="ECO:0000259" key="6">
    <source>
        <dbReference type="Pfam" id="PF01425"/>
    </source>
</evidence>
<dbReference type="GO" id="GO:0050567">
    <property type="term" value="F:glutaminyl-tRNA synthase (glutamine-hydrolyzing) activity"/>
    <property type="evidence" value="ECO:0007669"/>
    <property type="project" value="UniProtKB-UniRule"/>
</dbReference>
<dbReference type="InterPro" id="IPR000120">
    <property type="entry name" value="Amidase"/>
</dbReference>
<evidence type="ECO:0000313" key="8">
    <source>
        <dbReference type="Proteomes" id="UP000177596"/>
    </source>
</evidence>
<keyword evidence="4 5" id="KW-0648">Protein biosynthesis</keyword>
<dbReference type="PANTHER" id="PTHR11895">
    <property type="entry name" value="TRANSAMIDASE"/>
    <property type="match status" value="1"/>
</dbReference>
<organism evidence="7 8">
    <name type="scientific">Candidatus Woesebacteria bacterium RIFOXYD1_FULL_43_18</name>
    <dbReference type="NCBI Taxonomy" id="1802551"/>
    <lineage>
        <taxon>Bacteria</taxon>
        <taxon>Candidatus Woeseibacteriota</taxon>
    </lineage>
</organism>
<dbReference type="GO" id="GO:0030956">
    <property type="term" value="C:glutamyl-tRNA(Gln) amidotransferase complex"/>
    <property type="evidence" value="ECO:0007669"/>
    <property type="project" value="InterPro"/>
</dbReference>
<evidence type="ECO:0000256" key="3">
    <source>
        <dbReference type="ARBA" id="ARBA00022840"/>
    </source>
</evidence>
<reference evidence="7 8" key="1">
    <citation type="journal article" date="2016" name="Nat. Commun.">
        <title>Thousands of microbial genomes shed light on interconnected biogeochemical processes in an aquifer system.</title>
        <authorList>
            <person name="Anantharaman K."/>
            <person name="Brown C.T."/>
            <person name="Hug L.A."/>
            <person name="Sharon I."/>
            <person name="Castelle C.J."/>
            <person name="Probst A.J."/>
            <person name="Thomas B.C."/>
            <person name="Singh A."/>
            <person name="Wilkins M.J."/>
            <person name="Karaoz U."/>
            <person name="Brodie E.L."/>
            <person name="Williams K.H."/>
            <person name="Hubbard S.S."/>
            <person name="Banfield J.F."/>
        </authorList>
    </citation>
    <scope>NUCLEOTIDE SEQUENCE [LARGE SCALE GENOMIC DNA]</scope>
</reference>
<evidence type="ECO:0000256" key="2">
    <source>
        <dbReference type="ARBA" id="ARBA00022741"/>
    </source>
</evidence>
<keyword evidence="3 5" id="KW-0067">ATP-binding</keyword>
<sequence length="459" mass="49843">MDLPLTIKETQKGLIEKKFSAVELTDSYLERINKYNKEYNIFLTVSEEDAYKKAKEIDKSEKKLPLAGVVTGYKDIFLTKGIRTTAGSKVLEGYIPPYSATAVKRIEEAGGITLGKLNCDAWAHGSSGENSDFGPTKNPWNRECTPGGSSSGSGAALSANMCLVTTGTDTCGSIRLPANYGYLVSLKPTYGAVSRYGVIAMASSLDSVGPLGHTVGDVETVFNVIKGGDGHDSTVVDHEAQAIKSKYKIGIPKEFFVDGIDPEIQKTIDEAVKIFKSEGVEFKEVSLPSTKYAISCYYIIQPAEVSSNLGRFDGIRYGNSREAFGDEAKRRIMLGTYVLSSGYYEAYYLTAMKVRTKICQETEKVFGEVDAMIAPVAPTPPFNLGEKTSDPLSMYLTDIYAATANLSGIPSLAIPSGFSKKGLPLGFQLMGPRFSENNLFDLGKKYHDAISFEPKVALK</sequence>
<dbReference type="NCBIfam" id="TIGR00132">
    <property type="entry name" value="gatA"/>
    <property type="match status" value="1"/>
</dbReference>
<name>A0A1F8DJS4_9BACT</name>
<accession>A0A1F8DJS4</accession>
<evidence type="ECO:0000256" key="4">
    <source>
        <dbReference type="ARBA" id="ARBA00022917"/>
    </source>
</evidence>
<dbReference type="Pfam" id="PF01425">
    <property type="entry name" value="Amidase"/>
    <property type="match status" value="1"/>
</dbReference>
<dbReference type="EC" id="6.3.5.7" evidence="5"/>
<protein>
    <recommendedName>
        <fullName evidence="5">Glutamyl-tRNA(Gln) amidotransferase subunit A</fullName>
        <shortName evidence="5">Glu-ADT subunit A</shortName>
        <ecNumber evidence="5">6.3.5.7</ecNumber>
    </recommendedName>
</protein>
<dbReference type="PANTHER" id="PTHR11895:SF151">
    <property type="entry name" value="GLUTAMYL-TRNA(GLN) AMIDOTRANSFERASE SUBUNIT A"/>
    <property type="match status" value="1"/>
</dbReference>
<feature type="domain" description="Amidase" evidence="6">
    <location>
        <begin position="23"/>
        <end position="439"/>
    </location>
</feature>
<comment type="catalytic activity">
    <reaction evidence="5">
        <text>L-glutamyl-tRNA(Gln) + L-glutamine + ATP + H2O = L-glutaminyl-tRNA(Gln) + L-glutamate + ADP + phosphate + H(+)</text>
        <dbReference type="Rhea" id="RHEA:17521"/>
        <dbReference type="Rhea" id="RHEA-COMP:9681"/>
        <dbReference type="Rhea" id="RHEA-COMP:9684"/>
        <dbReference type="ChEBI" id="CHEBI:15377"/>
        <dbReference type="ChEBI" id="CHEBI:15378"/>
        <dbReference type="ChEBI" id="CHEBI:29985"/>
        <dbReference type="ChEBI" id="CHEBI:30616"/>
        <dbReference type="ChEBI" id="CHEBI:43474"/>
        <dbReference type="ChEBI" id="CHEBI:58359"/>
        <dbReference type="ChEBI" id="CHEBI:78520"/>
        <dbReference type="ChEBI" id="CHEBI:78521"/>
        <dbReference type="ChEBI" id="CHEBI:456216"/>
        <dbReference type="EC" id="6.3.5.7"/>
    </reaction>
</comment>
<dbReference type="InterPro" id="IPR023631">
    <property type="entry name" value="Amidase_dom"/>
</dbReference>
<dbReference type="GO" id="GO:0006412">
    <property type="term" value="P:translation"/>
    <property type="evidence" value="ECO:0007669"/>
    <property type="project" value="UniProtKB-UniRule"/>
</dbReference>
<dbReference type="GO" id="GO:0005524">
    <property type="term" value="F:ATP binding"/>
    <property type="evidence" value="ECO:0007669"/>
    <property type="project" value="UniProtKB-KW"/>
</dbReference>
<comment type="function">
    <text evidence="5">Allows the formation of correctly charged Gln-tRNA(Gln) through the transamidation of misacylated Glu-tRNA(Gln) in organisms which lack glutaminyl-tRNA synthetase. The reaction takes place in the presence of glutamine and ATP through an activated gamma-phospho-Glu-tRNA(Gln).</text>
</comment>
<dbReference type="AlphaFoldDB" id="A0A1F8DJS4"/>
<feature type="active site" description="Acyl-ester intermediate" evidence="5">
    <location>
        <position position="173"/>
    </location>
</feature>
<proteinExistence type="inferred from homology"/>
<dbReference type="SUPFAM" id="SSF75304">
    <property type="entry name" value="Amidase signature (AS) enzymes"/>
    <property type="match status" value="1"/>
</dbReference>
<feature type="active site" description="Charge relay system" evidence="5">
    <location>
        <position position="149"/>
    </location>
</feature>
<dbReference type="InterPro" id="IPR004412">
    <property type="entry name" value="GatA"/>
</dbReference>
<keyword evidence="1 5" id="KW-0436">Ligase</keyword>
<gene>
    <name evidence="5" type="primary">gatA</name>
    <name evidence="7" type="ORF">A2573_00020</name>
</gene>
<feature type="active site" description="Charge relay system" evidence="5">
    <location>
        <position position="74"/>
    </location>
</feature>
<comment type="similarity">
    <text evidence="5">Belongs to the amidase family. GatA subfamily.</text>
</comment>
<evidence type="ECO:0000256" key="5">
    <source>
        <dbReference type="HAMAP-Rule" id="MF_00120"/>
    </source>
</evidence>
<keyword evidence="2 5" id="KW-0547">Nucleotide-binding</keyword>
<dbReference type="EMBL" id="MGIL01000003">
    <property type="protein sequence ID" value="OGM88864.1"/>
    <property type="molecule type" value="Genomic_DNA"/>
</dbReference>
<comment type="subunit">
    <text evidence="5">Heterotrimer of A, B and C subunits.</text>
</comment>
<dbReference type="InterPro" id="IPR036928">
    <property type="entry name" value="AS_sf"/>
</dbReference>
<dbReference type="Gene3D" id="3.90.1300.10">
    <property type="entry name" value="Amidase signature (AS) domain"/>
    <property type="match status" value="1"/>
</dbReference>